<dbReference type="AlphaFoldDB" id="A0A5B7KI50"/>
<sequence length="114" mass="11972">MGIKEELKGRDCRLAPRSLHLALLHSTLAYTSRLLPPAASRLIKELGAATLGAGGKQKQADNLEQVVTVIKVVVMGDGDDGDGCGTYWNGNGDSEGGDGDDKVVISKCSKLKGY</sequence>
<evidence type="ECO:0000313" key="2">
    <source>
        <dbReference type="Proteomes" id="UP000324222"/>
    </source>
</evidence>
<gene>
    <name evidence="1" type="ORF">E2C01_102281</name>
</gene>
<name>A0A5B7KI50_PORTR</name>
<protein>
    <submittedName>
        <fullName evidence="1">Uncharacterized protein</fullName>
    </submittedName>
</protein>
<proteinExistence type="predicted"/>
<organism evidence="1 2">
    <name type="scientific">Portunus trituberculatus</name>
    <name type="common">Swimming crab</name>
    <name type="synonym">Neptunus trituberculatus</name>
    <dbReference type="NCBI Taxonomy" id="210409"/>
    <lineage>
        <taxon>Eukaryota</taxon>
        <taxon>Metazoa</taxon>
        <taxon>Ecdysozoa</taxon>
        <taxon>Arthropoda</taxon>
        <taxon>Crustacea</taxon>
        <taxon>Multicrustacea</taxon>
        <taxon>Malacostraca</taxon>
        <taxon>Eumalacostraca</taxon>
        <taxon>Eucarida</taxon>
        <taxon>Decapoda</taxon>
        <taxon>Pleocyemata</taxon>
        <taxon>Brachyura</taxon>
        <taxon>Eubrachyura</taxon>
        <taxon>Portunoidea</taxon>
        <taxon>Portunidae</taxon>
        <taxon>Portuninae</taxon>
        <taxon>Portunus</taxon>
    </lineage>
</organism>
<dbReference type="EMBL" id="VSRR010151372">
    <property type="protein sequence ID" value="MPD06467.1"/>
    <property type="molecule type" value="Genomic_DNA"/>
</dbReference>
<keyword evidence="2" id="KW-1185">Reference proteome</keyword>
<dbReference type="Proteomes" id="UP000324222">
    <property type="component" value="Unassembled WGS sequence"/>
</dbReference>
<comment type="caution">
    <text evidence="1">The sequence shown here is derived from an EMBL/GenBank/DDBJ whole genome shotgun (WGS) entry which is preliminary data.</text>
</comment>
<evidence type="ECO:0000313" key="1">
    <source>
        <dbReference type="EMBL" id="MPD06467.1"/>
    </source>
</evidence>
<accession>A0A5B7KI50</accession>
<reference evidence="1 2" key="1">
    <citation type="submission" date="2019-05" db="EMBL/GenBank/DDBJ databases">
        <title>Another draft genome of Portunus trituberculatus and its Hox gene families provides insights of decapod evolution.</title>
        <authorList>
            <person name="Jeong J.-H."/>
            <person name="Song I."/>
            <person name="Kim S."/>
            <person name="Choi T."/>
            <person name="Kim D."/>
            <person name="Ryu S."/>
            <person name="Kim W."/>
        </authorList>
    </citation>
    <scope>NUCLEOTIDE SEQUENCE [LARGE SCALE GENOMIC DNA]</scope>
    <source>
        <tissue evidence="1">Muscle</tissue>
    </source>
</reference>